<evidence type="ECO:0000256" key="4">
    <source>
        <dbReference type="SAM" id="SignalP"/>
    </source>
</evidence>
<evidence type="ECO:0000259" key="5">
    <source>
        <dbReference type="PROSITE" id="PS50830"/>
    </source>
</evidence>
<dbReference type="PANTHER" id="PTHR12302:SF3">
    <property type="entry name" value="SERINE_THREONINE-PROTEIN KINASE 31"/>
    <property type="match status" value="1"/>
</dbReference>
<accession>A0A1I3TUU3</accession>
<evidence type="ECO:0000256" key="2">
    <source>
        <dbReference type="ARBA" id="ARBA00022759"/>
    </source>
</evidence>
<keyword evidence="3" id="KW-0378">Hydrolase</keyword>
<dbReference type="Proteomes" id="UP000198924">
    <property type="component" value="Unassembled WGS sequence"/>
</dbReference>
<dbReference type="OrthoDB" id="7062774at2"/>
<evidence type="ECO:0000313" key="6">
    <source>
        <dbReference type="EMBL" id="SFJ74402.1"/>
    </source>
</evidence>
<evidence type="ECO:0000256" key="3">
    <source>
        <dbReference type="ARBA" id="ARBA00022801"/>
    </source>
</evidence>
<keyword evidence="7" id="KW-1185">Reference proteome</keyword>
<proteinExistence type="predicted"/>
<dbReference type="GO" id="GO:0016787">
    <property type="term" value="F:hydrolase activity"/>
    <property type="evidence" value="ECO:0007669"/>
    <property type="project" value="UniProtKB-KW"/>
</dbReference>
<dbReference type="GO" id="GO:0004519">
    <property type="term" value="F:endonuclease activity"/>
    <property type="evidence" value="ECO:0007669"/>
    <property type="project" value="UniProtKB-KW"/>
</dbReference>
<feature type="domain" description="TNase-like" evidence="5">
    <location>
        <begin position="51"/>
        <end position="180"/>
    </location>
</feature>
<keyword evidence="2 6" id="KW-0255">Endonuclease</keyword>
<protein>
    <submittedName>
        <fullName evidence="6">Endonuclease YncB, thermonuclease family</fullName>
    </submittedName>
</protein>
<dbReference type="Pfam" id="PF00565">
    <property type="entry name" value="SNase"/>
    <property type="match status" value="1"/>
</dbReference>
<organism evidence="6 7">
    <name type="scientific">Methylophaga sulfidovorans</name>
    <dbReference type="NCBI Taxonomy" id="45496"/>
    <lineage>
        <taxon>Bacteria</taxon>
        <taxon>Pseudomonadati</taxon>
        <taxon>Pseudomonadota</taxon>
        <taxon>Gammaproteobacteria</taxon>
        <taxon>Thiotrichales</taxon>
        <taxon>Piscirickettsiaceae</taxon>
        <taxon>Methylophaga</taxon>
    </lineage>
</organism>
<dbReference type="RefSeq" id="WP_091711183.1">
    <property type="nucleotide sequence ID" value="NZ_FOSH01000001.1"/>
</dbReference>
<evidence type="ECO:0000313" key="7">
    <source>
        <dbReference type="Proteomes" id="UP000198924"/>
    </source>
</evidence>
<name>A0A1I3TUU3_9GAMM</name>
<dbReference type="SMART" id="SM00318">
    <property type="entry name" value="SNc"/>
    <property type="match status" value="1"/>
</dbReference>
<keyword evidence="4" id="KW-0732">Signal</keyword>
<feature type="signal peptide" evidence="4">
    <location>
        <begin position="1"/>
        <end position="18"/>
    </location>
</feature>
<dbReference type="PROSITE" id="PS50830">
    <property type="entry name" value="TNASE_3"/>
    <property type="match status" value="1"/>
</dbReference>
<sequence length="274" mass="31658">MRMILVFIALVIPVLCQATPIYQSQNAQGQSVFSNQPSENATLISSKSTPYRYRVTLKRVIDGDTIELQSGQVVRLVGINTPEVQSRYRDGEAGGERAKKWLQKTLNKHTLLIEYDQQQQDKYDRFLAHCFLPDGRYLNAMLIEEGLASLTLIPPNLRYSDQLIAAQNQAEQTKKGIWSLPDYRVKRLSELKAGKNYRGWQRIKLKLKSIKQGKKTLFLEADNHFRLAIKNKDSVYFADLKSYLNQTVEVRGWIHRQGKQFYMNIRHPSAIIKQ</sequence>
<dbReference type="InterPro" id="IPR016071">
    <property type="entry name" value="Staphylococal_nuclease_OB-fold"/>
</dbReference>
<dbReference type="EMBL" id="FOSH01000001">
    <property type="protein sequence ID" value="SFJ74402.1"/>
    <property type="molecule type" value="Genomic_DNA"/>
</dbReference>
<evidence type="ECO:0000256" key="1">
    <source>
        <dbReference type="ARBA" id="ARBA00022722"/>
    </source>
</evidence>
<dbReference type="STRING" id="45496.SAMN04488079_10138"/>
<gene>
    <name evidence="6" type="ORF">SAMN04488079_10138</name>
</gene>
<dbReference type="PANTHER" id="PTHR12302">
    <property type="entry name" value="EBNA2 BINDING PROTEIN P100"/>
    <property type="match status" value="1"/>
</dbReference>
<dbReference type="Gene3D" id="2.40.50.90">
    <property type="match status" value="1"/>
</dbReference>
<dbReference type="InterPro" id="IPR035437">
    <property type="entry name" value="SNase_OB-fold_sf"/>
</dbReference>
<dbReference type="SUPFAM" id="SSF50199">
    <property type="entry name" value="Staphylococcal nuclease"/>
    <property type="match status" value="1"/>
</dbReference>
<feature type="chain" id="PRO_5011710510" evidence="4">
    <location>
        <begin position="19"/>
        <end position="274"/>
    </location>
</feature>
<reference evidence="7" key="1">
    <citation type="submission" date="2016-10" db="EMBL/GenBank/DDBJ databases">
        <authorList>
            <person name="Varghese N."/>
            <person name="Submissions S."/>
        </authorList>
    </citation>
    <scope>NUCLEOTIDE SEQUENCE [LARGE SCALE GENOMIC DNA]</scope>
    <source>
        <strain evidence="7">DSM 11578</strain>
    </source>
</reference>
<dbReference type="AlphaFoldDB" id="A0A1I3TUU3"/>
<keyword evidence="1" id="KW-0540">Nuclease</keyword>